<keyword evidence="3" id="KW-1185">Reference proteome</keyword>
<evidence type="ECO:0000256" key="1">
    <source>
        <dbReference type="SAM" id="Coils"/>
    </source>
</evidence>
<keyword evidence="1" id="KW-0175">Coiled coil</keyword>
<sequence length="224" mass="26488">MEPIEDAVEELIPKFYRQVTIFQQLGNATVSCMESVKVMQKALKGFNVTVLELCGTDWSKYGHFKNVLKDSVDLYSLLEEDIAKLGNGFQQFGEHFHLVLEAREARKELKKELRNVREHVEQVYESDRAPFWEKEQAYQTLKQKEEESIELDNLVVQRIENLQINQKLFLYNHYRKFLSAHRIFYQECLIVQDIIDDCLEDFLPKKKKDTTELSTLRYKKSGNN</sequence>
<comment type="caution">
    <text evidence="2">The sequence shown here is derived from an EMBL/GenBank/DDBJ whole genome shotgun (WGS) entry which is preliminary data.</text>
</comment>
<dbReference type="Gene3D" id="1.20.1270.60">
    <property type="entry name" value="Arfaptin homology (AH) domain/BAR domain"/>
    <property type="match status" value="1"/>
</dbReference>
<dbReference type="InterPro" id="IPR027267">
    <property type="entry name" value="AH/BAR_dom_sf"/>
</dbReference>
<gene>
    <name evidence="2" type="ORF">MGAL_10B082269</name>
</gene>
<dbReference type="EMBL" id="UYJE01004342">
    <property type="protein sequence ID" value="VDI27261.1"/>
    <property type="molecule type" value="Genomic_DNA"/>
</dbReference>
<dbReference type="AlphaFoldDB" id="A0A8B6E1N3"/>
<proteinExistence type="predicted"/>
<protein>
    <recommendedName>
        <fullName evidence="4">BAR domain-containing protein</fullName>
    </recommendedName>
</protein>
<name>A0A8B6E1N3_MYTGA</name>
<organism evidence="2 3">
    <name type="scientific">Mytilus galloprovincialis</name>
    <name type="common">Mediterranean mussel</name>
    <dbReference type="NCBI Taxonomy" id="29158"/>
    <lineage>
        <taxon>Eukaryota</taxon>
        <taxon>Metazoa</taxon>
        <taxon>Spiralia</taxon>
        <taxon>Lophotrochozoa</taxon>
        <taxon>Mollusca</taxon>
        <taxon>Bivalvia</taxon>
        <taxon>Autobranchia</taxon>
        <taxon>Pteriomorphia</taxon>
        <taxon>Mytilida</taxon>
        <taxon>Mytiloidea</taxon>
        <taxon>Mytilidae</taxon>
        <taxon>Mytilinae</taxon>
        <taxon>Mytilus</taxon>
    </lineage>
</organism>
<accession>A0A8B6E1N3</accession>
<reference evidence="2" key="1">
    <citation type="submission" date="2018-11" db="EMBL/GenBank/DDBJ databases">
        <authorList>
            <person name="Alioto T."/>
            <person name="Alioto T."/>
        </authorList>
    </citation>
    <scope>NUCLEOTIDE SEQUENCE</scope>
</reference>
<evidence type="ECO:0000313" key="3">
    <source>
        <dbReference type="Proteomes" id="UP000596742"/>
    </source>
</evidence>
<evidence type="ECO:0000313" key="2">
    <source>
        <dbReference type="EMBL" id="VDI27261.1"/>
    </source>
</evidence>
<evidence type="ECO:0008006" key="4">
    <source>
        <dbReference type="Google" id="ProtNLM"/>
    </source>
</evidence>
<dbReference type="OrthoDB" id="6076747at2759"/>
<feature type="coiled-coil region" evidence="1">
    <location>
        <begin position="99"/>
        <end position="154"/>
    </location>
</feature>
<dbReference type="Proteomes" id="UP000596742">
    <property type="component" value="Unassembled WGS sequence"/>
</dbReference>